<dbReference type="EMBL" id="MNAD01001717">
    <property type="protein sequence ID" value="OJT01860.1"/>
    <property type="molecule type" value="Genomic_DNA"/>
</dbReference>
<sequence length="450" mass="50157">MRNIDNGARAVLERMVHTGAKVTRVSRTFILNHLKQLVEVDRLSRDSTFTEHSLLKDEELVKLKVHRAKNTTKKELYDENIELQEELEKTVARLGGVIKDLGTAQRERNAAIKERDTAQEELRRLRRNATPRPSTPTPGAQDIDTDENARANTPSTSAQNSGPTLQRVPTMPDISMPPKTPNRDASTHSLLTPPPTDEHNPRRLARHPSSLSYRDDFEEHPKGRPMDVSGQSQTYGAAIDASGSYTQLQGATASSARVADMSEETIQRRPSEIAVETARTVHSVPEGPGIQDPGASSVQPPSVTTPMLADGHVVTFGDVYQLLHTFEMQQIQRILSISLRKLTPGTLGYLRPRSRPYPARADPDVTRLSFASRASLVRIKTLEKDESGTERFINIIGRIECEVEVVVRQRRRRHIHPVILHVHPCPDLPKGDAEGQAPREPGLVLNETQR</sequence>
<name>A0A1M2V2P9_TRAPU</name>
<reference evidence="2 3" key="1">
    <citation type="submission" date="2016-10" db="EMBL/GenBank/DDBJ databases">
        <title>Genome sequence of the basidiomycete white-rot fungus Trametes pubescens.</title>
        <authorList>
            <person name="Makela M.R."/>
            <person name="Granchi Z."/>
            <person name="Peng M."/>
            <person name="De Vries R.P."/>
            <person name="Grigoriev I."/>
            <person name="Riley R."/>
            <person name="Hilden K."/>
        </authorList>
    </citation>
    <scope>NUCLEOTIDE SEQUENCE [LARGE SCALE GENOMIC DNA]</scope>
    <source>
        <strain evidence="2 3">FBCC735</strain>
    </source>
</reference>
<keyword evidence="3" id="KW-1185">Reference proteome</keyword>
<feature type="region of interest" description="Disordered" evidence="1">
    <location>
        <begin position="426"/>
        <end position="450"/>
    </location>
</feature>
<feature type="compositionally biased region" description="Basic and acidic residues" evidence="1">
    <location>
        <begin position="107"/>
        <end position="123"/>
    </location>
</feature>
<gene>
    <name evidence="2" type="ORF">TRAPUB_7692</name>
</gene>
<feature type="compositionally biased region" description="Basic and acidic residues" evidence="1">
    <location>
        <begin position="213"/>
        <end position="225"/>
    </location>
</feature>
<evidence type="ECO:0000313" key="2">
    <source>
        <dbReference type="EMBL" id="OJT01860.1"/>
    </source>
</evidence>
<accession>A0A1M2V2P9</accession>
<feature type="region of interest" description="Disordered" evidence="1">
    <location>
        <begin position="107"/>
        <end position="231"/>
    </location>
</feature>
<feature type="compositionally biased region" description="Polar residues" evidence="1">
    <location>
        <begin position="150"/>
        <end position="164"/>
    </location>
</feature>
<organism evidence="2 3">
    <name type="scientific">Trametes pubescens</name>
    <name type="common">White-rot fungus</name>
    <dbReference type="NCBI Taxonomy" id="154538"/>
    <lineage>
        <taxon>Eukaryota</taxon>
        <taxon>Fungi</taxon>
        <taxon>Dikarya</taxon>
        <taxon>Basidiomycota</taxon>
        <taxon>Agaricomycotina</taxon>
        <taxon>Agaricomycetes</taxon>
        <taxon>Polyporales</taxon>
        <taxon>Polyporaceae</taxon>
        <taxon>Trametes</taxon>
    </lineage>
</organism>
<dbReference type="Proteomes" id="UP000184267">
    <property type="component" value="Unassembled WGS sequence"/>
</dbReference>
<protein>
    <submittedName>
        <fullName evidence="2">Uncharacterized protein</fullName>
    </submittedName>
</protein>
<evidence type="ECO:0000256" key="1">
    <source>
        <dbReference type="SAM" id="MobiDB-lite"/>
    </source>
</evidence>
<dbReference type="AlphaFoldDB" id="A0A1M2V2P9"/>
<proteinExistence type="predicted"/>
<comment type="caution">
    <text evidence="2">The sequence shown here is derived from an EMBL/GenBank/DDBJ whole genome shotgun (WGS) entry which is preliminary data.</text>
</comment>
<evidence type="ECO:0000313" key="3">
    <source>
        <dbReference type="Proteomes" id="UP000184267"/>
    </source>
</evidence>